<gene>
    <name evidence="1" type="ORF">MNBD_UNCLBAC01-564</name>
</gene>
<dbReference type="EMBL" id="UOGJ01000129">
    <property type="protein sequence ID" value="VAX37508.1"/>
    <property type="molecule type" value="Genomic_DNA"/>
</dbReference>
<dbReference type="AlphaFoldDB" id="A0A3B1DN73"/>
<name>A0A3B1DN73_9ZZZZ</name>
<proteinExistence type="predicted"/>
<evidence type="ECO:0000313" key="1">
    <source>
        <dbReference type="EMBL" id="VAX37508.1"/>
    </source>
</evidence>
<reference evidence="1" key="1">
    <citation type="submission" date="2018-06" db="EMBL/GenBank/DDBJ databases">
        <authorList>
            <person name="Zhirakovskaya E."/>
        </authorList>
    </citation>
    <scope>NUCLEOTIDE SEQUENCE</scope>
</reference>
<accession>A0A3B1DN73</accession>
<protein>
    <submittedName>
        <fullName evidence="1">Uncharacterized protein</fullName>
    </submittedName>
</protein>
<organism evidence="1">
    <name type="scientific">hydrothermal vent metagenome</name>
    <dbReference type="NCBI Taxonomy" id="652676"/>
    <lineage>
        <taxon>unclassified sequences</taxon>
        <taxon>metagenomes</taxon>
        <taxon>ecological metagenomes</taxon>
    </lineage>
</organism>
<sequence>MFKRLIKNKKAQNTAEYAILISLVVAGIIAMQTYAQRALQARVRDAGQYLATETSDMGSTNQYEPYYLSTDYNIDRADEETTLLGAGMASKVVDSNRTRAEGGSQLSTYDTAVGLITGM</sequence>